<gene>
    <name evidence="1" type="ORF">EER27_10705</name>
</gene>
<evidence type="ECO:0000313" key="1">
    <source>
        <dbReference type="EMBL" id="RNF83822.1"/>
    </source>
</evidence>
<proteinExistence type="predicted"/>
<name>A0A3M8SZ73_9GAMM</name>
<dbReference type="AlphaFoldDB" id="A0A3M8SZ73"/>
<dbReference type="EMBL" id="RIBS01000004">
    <property type="protein sequence ID" value="RNF83822.1"/>
    <property type="molecule type" value="Genomic_DNA"/>
</dbReference>
<dbReference type="Proteomes" id="UP000267049">
    <property type="component" value="Unassembled WGS sequence"/>
</dbReference>
<dbReference type="RefSeq" id="WP_123088079.1">
    <property type="nucleotide sequence ID" value="NZ_RIBS01000004.1"/>
</dbReference>
<protein>
    <submittedName>
        <fullName evidence="1">Uncharacterized protein</fullName>
    </submittedName>
</protein>
<sequence>MRLLQIHEYLDLFPPDGASTAGISPAVVQTCLRAVETVWARTGLGCWDHVDRGVYYTSATADGRYLLAHIDADHSNCFVIVAYNLRSQLPESYIVFDIGAEYADPVLVCPGADYEGPATDELIETWVPRLASHSEEPIIVLDRGHGTYLLAEQKPDGSYIIEHQLVTSKNRYVALAPVTAEAVIEAFKSYAFKVKEWTRAFRWVRVEVP</sequence>
<comment type="caution">
    <text evidence="1">The sequence shown here is derived from an EMBL/GenBank/DDBJ whole genome shotgun (WGS) entry which is preliminary data.</text>
</comment>
<evidence type="ECO:0000313" key="2">
    <source>
        <dbReference type="Proteomes" id="UP000267049"/>
    </source>
</evidence>
<dbReference type="OrthoDB" id="8855652at2"/>
<organism evidence="1 2">
    <name type="scientific">Montanilutibacter psychrotolerans</name>
    <dbReference type="NCBI Taxonomy" id="1327343"/>
    <lineage>
        <taxon>Bacteria</taxon>
        <taxon>Pseudomonadati</taxon>
        <taxon>Pseudomonadota</taxon>
        <taxon>Gammaproteobacteria</taxon>
        <taxon>Lysobacterales</taxon>
        <taxon>Lysobacteraceae</taxon>
        <taxon>Montanilutibacter</taxon>
    </lineage>
</organism>
<keyword evidence="2" id="KW-1185">Reference proteome</keyword>
<reference evidence="1 2" key="1">
    <citation type="submission" date="2018-11" db="EMBL/GenBank/DDBJ databases">
        <title>Lysobacter cryohumiis sp. nov., isolated from soil in the Tianshan Mountains, Xinjiang, China.</title>
        <authorList>
            <person name="Luo Y."/>
            <person name="Sheng H."/>
        </authorList>
    </citation>
    <scope>NUCLEOTIDE SEQUENCE [LARGE SCALE GENOMIC DNA]</scope>
    <source>
        <strain evidence="1 2">ZS60</strain>
    </source>
</reference>
<accession>A0A3M8SZ73</accession>